<evidence type="ECO:0000313" key="3">
    <source>
        <dbReference type="Proteomes" id="UP000326924"/>
    </source>
</evidence>
<accession>A0A5J5FBH8</accession>
<name>A0A5J5FBH8_9PEZI</name>
<evidence type="ECO:0000256" key="1">
    <source>
        <dbReference type="SAM" id="MobiDB-lite"/>
    </source>
</evidence>
<proteinExistence type="predicted"/>
<keyword evidence="3" id="KW-1185">Reference proteome</keyword>
<protein>
    <submittedName>
        <fullName evidence="2">Uncharacterized protein</fullName>
    </submittedName>
</protein>
<evidence type="ECO:0000313" key="2">
    <source>
        <dbReference type="EMBL" id="KAA8914735.1"/>
    </source>
</evidence>
<dbReference type="EMBL" id="VXIS01000003">
    <property type="protein sequence ID" value="KAA8914735.1"/>
    <property type="molecule type" value="Genomic_DNA"/>
</dbReference>
<feature type="region of interest" description="Disordered" evidence="1">
    <location>
        <begin position="1"/>
        <end position="45"/>
    </location>
</feature>
<dbReference type="Proteomes" id="UP000326924">
    <property type="component" value="Unassembled WGS sequence"/>
</dbReference>
<dbReference type="InParanoid" id="A0A5J5FBH8"/>
<gene>
    <name evidence="2" type="ORF">FN846DRAFT_901808</name>
</gene>
<reference evidence="2 3" key="1">
    <citation type="submission" date="2019-09" db="EMBL/GenBank/DDBJ databases">
        <title>Draft genome of the ectomycorrhizal ascomycete Sphaerosporella brunnea.</title>
        <authorList>
            <consortium name="DOE Joint Genome Institute"/>
            <person name="Benucci G.M."/>
            <person name="Marozzi G."/>
            <person name="Antonielli L."/>
            <person name="Sanchez S."/>
            <person name="Marco P."/>
            <person name="Wang X."/>
            <person name="Falini L.B."/>
            <person name="Barry K."/>
            <person name="Haridas S."/>
            <person name="Lipzen A."/>
            <person name="Labutti K."/>
            <person name="Grigoriev I.V."/>
            <person name="Murat C."/>
            <person name="Martin F."/>
            <person name="Albertini E."/>
            <person name="Donnini D."/>
            <person name="Bonito G."/>
        </authorList>
    </citation>
    <scope>NUCLEOTIDE SEQUENCE [LARGE SCALE GENOMIC DNA]</scope>
    <source>
        <strain evidence="2 3">Sb_GMNB300</strain>
    </source>
</reference>
<organism evidence="2 3">
    <name type="scientific">Sphaerosporella brunnea</name>
    <dbReference type="NCBI Taxonomy" id="1250544"/>
    <lineage>
        <taxon>Eukaryota</taxon>
        <taxon>Fungi</taxon>
        <taxon>Dikarya</taxon>
        <taxon>Ascomycota</taxon>
        <taxon>Pezizomycotina</taxon>
        <taxon>Pezizomycetes</taxon>
        <taxon>Pezizales</taxon>
        <taxon>Pyronemataceae</taxon>
        <taxon>Sphaerosporella</taxon>
    </lineage>
</organism>
<feature type="compositionally biased region" description="Polar residues" evidence="1">
    <location>
        <begin position="1"/>
        <end position="12"/>
    </location>
</feature>
<comment type="caution">
    <text evidence="2">The sequence shown here is derived from an EMBL/GenBank/DDBJ whole genome shotgun (WGS) entry which is preliminary data.</text>
</comment>
<sequence length="125" mass="13660">MNTSSSTTQLALQISPPHEYVLGKPGNDTAHRYNRHPTAPVRHPDIDNVARSLSNKRDMRPSLAYFVGPRLRRDPARLLAPLAGARDLDSDGDSRSTHSGTAINMEIAVAEVIAMRTRMGMTSAL</sequence>
<dbReference type="AlphaFoldDB" id="A0A5J5FBH8"/>